<reference evidence="6 7" key="2">
    <citation type="journal article" date="2021" name="Int. J. Syst. Evol. Microbiol.">
        <title>Roseibium litorale sp. nov., isolated from a tidal flat sediment and proposal for the reclassification of Labrenzia polysiphoniae as Roseibium polysiphoniae comb. nov.</title>
        <authorList>
            <person name="Liu Y."/>
            <person name="Pei T."/>
            <person name="Du J."/>
            <person name="Chao M."/>
            <person name="Deng M.R."/>
            <person name="Zhu H."/>
        </authorList>
    </citation>
    <scope>NUCLEOTIDE SEQUENCE [LARGE SCALE GENOMIC DNA]</scope>
    <source>
        <strain evidence="6 7">4C16A</strain>
    </source>
</reference>
<dbReference type="InterPro" id="IPR050397">
    <property type="entry name" value="Env_Response_Regulators"/>
</dbReference>
<dbReference type="InterPro" id="IPR014710">
    <property type="entry name" value="RmlC-like_jellyroll"/>
</dbReference>
<dbReference type="SMART" id="SM00419">
    <property type="entry name" value="HTH_CRP"/>
    <property type="match status" value="1"/>
</dbReference>
<gene>
    <name evidence="6" type="ORF">IG616_14160</name>
</gene>
<dbReference type="InterPro" id="IPR036390">
    <property type="entry name" value="WH_DNA-bd_sf"/>
</dbReference>
<feature type="domain" description="HTH crp-type" evidence="5">
    <location>
        <begin position="154"/>
        <end position="234"/>
    </location>
</feature>
<feature type="domain" description="Cyclic nucleotide-binding" evidence="4">
    <location>
        <begin position="22"/>
        <end position="92"/>
    </location>
</feature>
<dbReference type="Gene3D" id="2.60.120.10">
    <property type="entry name" value="Jelly Rolls"/>
    <property type="match status" value="1"/>
</dbReference>
<name>A0ABR9CP87_9HYPH</name>
<dbReference type="PANTHER" id="PTHR24567:SF28">
    <property type="entry name" value="LISTERIOLYSIN REGULATORY PROTEIN"/>
    <property type="match status" value="1"/>
</dbReference>
<evidence type="ECO:0000313" key="7">
    <source>
        <dbReference type="Proteomes" id="UP000632063"/>
    </source>
</evidence>
<reference evidence="7" key="1">
    <citation type="submission" date="2020-09" db="EMBL/GenBank/DDBJ databases">
        <title>The genome sequence of strain Labrenzia suaedae 4C16A.</title>
        <authorList>
            <person name="Liu Y."/>
        </authorList>
    </citation>
    <scope>NUCLEOTIDE SEQUENCE [LARGE SCALE GENOMIC DNA]</scope>
    <source>
        <strain evidence="7">4C16A</strain>
    </source>
</reference>
<comment type="caution">
    <text evidence="6">The sequence shown here is derived from an EMBL/GenBank/DDBJ whole genome shotgun (WGS) entry which is preliminary data.</text>
</comment>
<dbReference type="CDD" id="cd00038">
    <property type="entry name" value="CAP_ED"/>
    <property type="match status" value="1"/>
</dbReference>
<dbReference type="PROSITE" id="PS50042">
    <property type="entry name" value="CNMP_BINDING_3"/>
    <property type="match status" value="1"/>
</dbReference>
<evidence type="ECO:0000313" key="6">
    <source>
        <dbReference type="EMBL" id="MBD8892685.1"/>
    </source>
</evidence>
<evidence type="ECO:0000256" key="2">
    <source>
        <dbReference type="ARBA" id="ARBA00023125"/>
    </source>
</evidence>
<accession>A0ABR9CP87</accession>
<dbReference type="Pfam" id="PF13545">
    <property type="entry name" value="HTH_Crp_2"/>
    <property type="match status" value="1"/>
</dbReference>
<evidence type="ECO:0000259" key="5">
    <source>
        <dbReference type="PROSITE" id="PS51063"/>
    </source>
</evidence>
<dbReference type="SUPFAM" id="SSF51206">
    <property type="entry name" value="cAMP-binding domain-like"/>
    <property type="match status" value="1"/>
</dbReference>
<dbReference type="InterPro" id="IPR000595">
    <property type="entry name" value="cNMP-bd_dom"/>
</dbReference>
<organism evidence="6 7">
    <name type="scientific">Roseibium litorale</name>
    <dbReference type="NCBI Taxonomy" id="2803841"/>
    <lineage>
        <taxon>Bacteria</taxon>
        <taxon>Pseudomonadati</taxon>
        <taxon>Pseudomonadota</taxon>
        <taxon>Alphaproteobacteria</taxon>
        <taxon>Hyphomicrobiales</taxon>
        <taxon>Stappiaceae</taxon>
        <taxon>Roseibium</taxon>
    </lineage>
</organism>
<dbReference type="EMBL" id="JACYXI010000008">
    <property type="protein sequence ID" value="MBD8892685.1"/>
    <property type="molecule type" value="Genomic_DNA"/>
</dbReference>
<evidence type="ECO:0000256" key="3">
    <source>
        <dbReference type="ARBA" id="ARBA00023163"/>
    </source>
</evidence>
<dbReference type="Pfam" id="PF00027">
    <property type="entry name" value="cNMP_binding"/>
    <property type="match status" value="1"/>
</dbReference>
<evidence type="ECO:0000256" key="1">
    <source>
        <dbReference type="ARBA" id="ARBA00023015"/>
    </source>
</evidence>
<keyword evidence="7" id="KW-1185">Reference proteome</keyword>
<dbReference type="InterPro" id="IPR018490">
    <property type="entry name" value="cNMP-bd_dom_sf"/>
</dbReference>
<dbReference type="PROSITE" id="PS51063">
    <property type="entry name" value="HTH_CRP_2"/>
    <property type="match status" value="1"/>
</dbReference>
<dbReference type="InterPro" id="IPR036388">
    <property type="entry name" value="WH-like_DNA-bd_sf"/>
</dbReference>
<dbReference type="Proteomes" id="UP000632063">
    <property type="component" value="Unassembled WGS sequence"/>
</dbReference>
<dbReference type="Gene3D" id="1.10.10.10">
    <property type="entry name" value="Winged helix-like DNA-binding domain superfamily/Winged helix DNA-binding domain"/>
    <property type="match status" value="1"/>
</dbReference>
<dbReference type="SUPFAM" id="SSF46785">
    <property type="entry name" value="Winged helix' DNA-binding domain"/>
    <property type="match status" value="1"/>
</dbReference>
<evidence type="ECO:0000259" key="4">
    <source>
        <dbReference type="PROSITE" id="PS50042"/>
    </source>
</evidence>
<sequence length="291" mass="32480">MSVRCNLRSLSTCNNCIVRSTAFCSVSNRDLQTELDRYAQRRVLRAGETIVREGEYSFLVGTVVRGALRMQRTSRDGHQQIVGLLMAGDTFGRPFSETVPFAIEAASDTTLCCFNKGTLEHLLSRHPELEHRMFLSALNQLDMARDWMIILGGQSVAERIASFFLFLNHRQPSSTAVPSGSEPSRYINVPISRRDIAAFLSTTVETISRTVHSMADKSILRILSPSRFEITDRRRLIDISGAGDLDFCKMGRFGSQKVQRGSGSHPARTLIRKCSIGLQHSGEVQLQELAQ</sequence>
<dbReference type="InterPro" id="IPR012318">
    <property type="entry name" value="HTH_CRP"/>
</dbReference>
<keyword evidence="2" id="KW-0238">DNA-binding</keyword>
<keyword evidence="1" id="KW-0805">Transcription regulation</keyword>
<dbReference type="SMART" id="SM00100">
    <property type="entry name" value="cNMP"/>
    <property type="match status" value="1"/>
</dbReference>
<dbReference type="PRINTS" id="PR00034">
    <property type="entry name" value="HTHCRP"/>
</dbReference>
<keyword evidence="3" id="KW-0804">Transcription</keyword>
<protein>
    <submittedName>
        <fullName evidence="6">Crp/Fnr family transcriptional regulator</fullName>
    </submittedName>
</protein>
<proteinExistence type="predicted"/>
<dbReference type="PANTHER" id="PTHR24567">
    <property type="entry name" value="CRP FAMILY TRANSCRIPTIONAL REGULATORY PROTEIN"/>
    <property type="match status" value="1"/>
</dbReference>